<evidence type="ECO:0000256" key="4">
    <source>
        <dbReference type="ARBA" id="ARBA00022692"/>
    </source>
</evidence>
<keyword evidence="6" id="KW-0472">Membrane</keyword>
<dbReference type="OrthoDB" id="66620at2759"/>
<comment type="subcellular location">
    <subcellularLocation>
        <location evidence="1">Membrane</location>
        <topology evidence="1">Multi-pass membrane protein</topology>
    </subcellularLocation>
</comment>
<evidence type="ECO:0000256" key="7">
    <source>
        <dbReference type="SAM" id="MobiDB-lite"/>
    </source>
</evidence>
<comment type="caution">
    <text evidence="10">The sequence shown here is derived from an EMBL/GenBank/DDBJ whole genome shotgun (WGS) entry which is preliminary data.</text>
</comment>
<dbReference type="GO" id="GO:0016020">
    <property type="term" value="C:membrane"/>
    <property type="evidence" value="ECO:0007669"/>
    <property type="project" value="UniProtKB-SubCell"/>
</dbReference>
<feature type="signal peptide" evidence="8">
    <location>
        <begin position="1"/>
        <end position="25"/>
    </location>
</feature>
<dbReference type="Proteomes" id="UP000694044">
    <property type="component" value="Unassembled WGS sequence"/>
</dbReference>
<reference evidence="10" key="1">
    <citation type="submission" date="2021-02" db="EMBL/GenBank/DDBJ databases">
        <authorList>
            <person name="Palmer J.M."/>
        </authorList>
    </citation>
    <scope>NUCLEOTIDE SEQUENCE</scope>
    <source>
        <strain evidence="10">SCRP734</strain>
    </source>
</reference>
<dbReference type="AlphaFoldDB" id="A0A8T1VI94"/>
<evidence type="ECO:0000256" key="5">
    <source>
        <dbReference type="ARBA" id="ARBA00022989"/>
    </source>
</evidence>
<evidence type="ECO:0000256" key="8">
    <source>
        <dbReference type="SAM" id="SignalP"/>
    </source>
</evidence>
<dbReference type="EMBL" id="JAGDFM010000269">
    <property type="protein sequence ID" value="KAG7380932.1"/>
    <property type="molecule type" value="Genomic_DNA"/>
</dbReference>
<keyword evidence="8" id="KW-0732">Signal</keyword>
<dbReference type="Pfam" id="PF01061">
    <property type="entry name" value="ABC2_membrane"/>
    <property type="match status" value="1"/>
</dbReference>
<evidence type="ECO:0000256" key="2">
    <source>
        <dbReference type="ARBA" id="ARBA00005814"/>
    </source>
</evidence>
<sequence length="452" mass="49645">MKLSRFLSSNGLALFELLSVPVVFSSREGWAISTLLSSSPSLVILNTLERRGGGHGSGHVPPHAGGRHLPHGPVERPELERHGQRHEVHREAVSRGQDRRVHDPPAIVAGLRHVHERDDALGGQAVFCGPRRQMIPHFASAGHDCSIYVYLSEYLISLMNTDVNEHADVPKLVHSYAQGEICQELSNRIDSNRKTLQHLLGIIAIAVGAGVLLPELHGGHNLPEHERCSDGGPGVAAVLRAGVPGVHVRGRAAVLHRAARCIRSRTGQQVVEWGELRVRQLTGGAARHLPDRGHVDGTGGFVGGSERDRVFLLNLFLSLVVAESMMHVIGAGVPHYVIGTALGVGVFDTFMLYEGFMVPRDSIRDYWIWGCYLAFHSYSFGSFAFKQFANETSDEGIMVAYGSECMATTLYSYLNYGEPRFFLEPICFRTYSIRSLCSPKNSMMSLCSGIRR</sequence>
<dbReference type="GO" id="GO:0140359">
    <property type="term" value="F:ABC-type transporter activity"/>
    <property type="evidence" value="ECO:0007669"/>
    <property type="project" value="InterPro"/>
</dbReference>
<protein>
    <recommendedName>
        <fullName evidence="9">ABC-2 type transporter transmembrane domain-containing protein</fullName>
    </recommendedName>
</protein>
<name>A0A8T1VI94_9STRA</name>
<keyword evidence="5" id="KW-1133">Transmembrane helix</keyword>
<comment type="similarity">
    <text evidence="2">Belongs to the ABC transporter superfamily. ABCG family. Eye pigment precursor importer (TC 3.A.1.204) subfamily.</text>
</comment>
<feature type="chain" id="PRO_5035780901" description="ABC-2 type transporter transmembrane domain-containing protein" evidence="8">
    <location>
        <begin position="26"/>
        <end position="452"/>
    </location>
</feature>
<gene>
    <name evidence="10" type="ORF">PHYPSEUDO_006606</name>
</gene>
<feature type="compositionally biased region" description="Basic and acidic residues" evidence="7">
    <location>
        <begin position="73"/>
        <end position="102"/>
    </location>
</feature>
<dbReference type="PANTHER" id="PTHR48042:SF11">
    <property type="entry name" value="ABC TRANSPORTER G FAMILY MEMBER 11"/>
    <property type="match status" value="1"/>
</dbReference>
<feature type="region of interest" description="Disordered" evidence="7">
    <location>
        <begin position="50"/>
        <end position="102"/>
    </location>
</feature>
<organism evidence="10 11">
    <name type="scientific">Phytophthora pseudosyringae</name>
    <dbReference type="NCBI Taxonomy" id="221518"/>
    <lineage>
        <taxon>Eukaryota</taxon>
        <taxon>Sar</taxon>
        <taxon>Stramenopiles</taxon>
        <taxon>Oomycota</taxon>
        <taxon>Peronosporomycetes</taxon>
        <taxon>Peronosporales</taxon>
        <taxon>Peronosporaceae</taxon>
        <taxon>Phytophthora</taxon>
    </lineage>
</organism>
<feature type="domain" description="ABC-2 type transporter transmembrane" evidence="9">
    <location>
        <begin position="310"/>
        <end position="383"/>
    </location>
</feature>
<keyword evidence="11" id="KW-1185">Reference proteome</keyword>
<keyword evidence="3" id="KW-0813">Transport</keyword>
<keyword evidence="4" id="KW-0812">Transmembrane</keyword>
<dbReference type="InterPro" id="IPR013525">
    <property type="entry name" value="ABC2_TM"/>
</dbReference>
<accession>A0A8T1VI94</accession>
<evidence type="ECO:0000313" key="10">
    <source>
        <dbReference type="EMBL" id="KAG7380932.1"/>
    </source>
</evidence>
<proteinExistence type="inferred from homology"/>
<evidence type="ECO:0000256" key="1">
    <source>
        <dbReference type="ARBA" id="ARBA00004141"/>
    </source>
</evidence>
<evidence type="ECO:0000256" key="6">
    <source>
        <dbReference type="ARBA" id="ARBA00023136"/>
    </source>
</evidence>
<evidence type="ECO:0000313" key="11">
    <source>
        <dbReference type="Proteomes" id="UP000694044"/>
    </source>
</evidence>
<evidence type="ECO:0000259" key="9">
    <source>
        <dbReference type="Pfam" id="PF01061"/>
    </source>
</evidence>
<dbReference type="InterPro" id="IPR052215">
    <property type="entry name" value="Plant_ABCG"/>
</dbReference>
<dbReference type="PANTHER" id="PTHR48042">
    <property type="entry name" value="ABC TRANSPORTER G FAMILY MEMBER 11"/>
    <property type="match status" value="1"/>
</dbReference>
<evidence type="ECO:0000256" key="3">
    <source>
        <dbReference type="ARBA" id="ARBA00022448"/>
    </source>
</evidence>